<feature type="compositionally biased region" description="Basic and acidic residues" evidence="1">
    <location>
        <begin position="52"/>
        <end position="88"/>
    </location>
</feature>
<feature type="region of interest" description="Disordered" evidence="1">
    <location>
        <begin position="31"/>
        <end position="88"/>
    </location>
</feature>
<dbReference type="EMBL" id="JAROKN010000049">
    <property type="protein sequence ID" value="MDF9278944.1"/>
    <property type="molecule type" value="Genomic_DNA"/>
</dbReference>
<reference evidence="2 3" key="1">
    <citation type="journal article" date="2023" name="Int. J. Syst. Evol. Microbiol.">
        <title>Arthrobacter vasquezii sp. nov., isolated from a soil sample from Union Glacier, Antarctica.</title>
        <authorList>
            <person name="Valenzuela-Ibaceta F."/>
            <person name="Carrasco V."/>
            <person name="Lagos-Moraga S."/>
            <person name="Dietz-Vargas C."/>
            <person name="Navarro C.A."/>
            <person name="Perez-Donoso J.M."/>
        </authorList>
    </citation>
    <scope>NUCLEOTIDE SEQUENCE [LARGE SCALE GENOMIC DNA]</scope>
    <source>
        <strain evidence="2 3">EH-1B-1</strain>
    </source>
</reference>
<comment type="caution">
    <text evidence="2">The sequence shown here is derived from an EMBL/GenBank/DDBJ whole genome shotgun (WGS) entry which is preliminary data.</text>
</comment>
<evidence type="ECO:0000313" key="3">
    <source>
        <dbReference type="Proteomes" id="UP001220456"/>
    </source>
</evidence>
<gene>
    <name evidence="2" type="ORF">P4U43_14230</name>
</gene>
<protein>
    <submittedName>
        <fullName evidence="2">Uncharacterized protein</fullName>
    </submittedName>
</protein>
<organism evidence="2 3">
    <name type="scientific">Arthrobacter vasquezii</name>
    <dbReference type="NCBI Taxonomy" id="2977629"/>
    <lineage>
        <taxon>Bacteria</taxon>
        <taxon>Bacillati</taxon>
        <taxon>Actinomycetota</taxon>
        <taxon>Actinomycetes</taxon>
        <taxon>Micrococcales</taxon>
        <taxon>Micrococcaceae</taxon>
        <taxon>Arthrobacter</taxon>
    </lineage>
</organism>
<evidence type="ECO:0000256" key="1">
    <source>
        <dbReference type="SAM" id="MobiDB-lite"/>
    </source>
</evidence>
<evidence type="ECO:0000313" key="2">
    <source>
        <dbReference type="EMBL" id="MDF9278944.1"/>
    </source>
</evidence>
<dbReference type="Proteomes" id="UP001220456">
    <property type="component" value="Unassembled WGS sequence"/>
</dbReference>
<name>A0ABT6CXX0_9MICC</name>
<keyword evidence="3" id="KW-1185">Reference proteome</keyword>
<dbReference type="RefSeq" id="WP_404800747.1">
    <property type="nucleotide sequence ID" value="NZ_JAROKN010000049.1"/>
</dbReference>
<accession>A0ABT6CXX0</accession>
<sequence>MVAPSKFGPPKLFIRTRMPHHQERAHEACQDRREGIPLKEHHRAYPGSSRQTAKEEERRIGRRQLDDRRPRCLIRELRGHGGGRGKAE</sequence>
<proteinExistence type="predicted"/>